<sequence length="443" mass="47163">MTAISGWGRYPAAETILSTPRSLDAARKAMAGAQGGIARGLGRAYGDAAIGAKQTFQISALDRVRAFDATTGLLTAEAGLSLAELIAVFLPLGFFPPVVPGTKQVTLGGAVAADVHGKNHHRDGGFGDHVESLLIATSGGELVRLSPAMDPELFLATIGGMGLTGTIVEVTLRLRRVETGWIRRQTLVARNITAALAALDAADTAQYSVAWIDTVANGADLGRSLIFQGEHASLADLDGPASRARFPVTGSRLFSVPCNLPAWTLNRWSVGAFNAAYFRSGASQARNARLMPAVSYFFPLDRIGAWNRVYGKRGLVQHQSVIPIETAPTALPEMLSLVARRGDASFLTVLKKLGPGRGLMSFPLPGYTLALDFAMKPGLLAFLDDLDRIVVAAGGRIYLAKDSRQSRATFEASYRALPRFRTAKNSLDPHGRIASRLSQRLGI</sequence>
<evidence type="ECO:0000256" key="1">
    <source>
        <dbReference type="ARBA" id="ARBA00022827"/>
    </source>
</evidence>
<dbReference type="InterPro" id="IPR010031">
    <property type="entry name" value="FAD_lactone_oxidase-like"/>
</dbReference>
<accession>A0ABU0YT85</accession>
<dbReference type="PANTHER" id="PTHR43762">
    <property type="entry name" value="L-GULONOLACTONE OXIDASE"/>
    <property type="match status" value="1"/>
</dbReference>
<feature type="domain" description="FAD-binding PCMH-type" evidence="2">
    <location>
        <begin position="9"/>
        <end position="177"/>
    </location>
</feature>
<dbReference type="SUPFAM" id="SSF56176">
    <property type="entry name" value="FAD-binding/transporter-associated domain-like"/>
    <property type="match status" value="1"/>
</dbReference>
<evidence type="ECO:0000259" key="2">
    <source>
        <dbReference type="PROSITE" id="PS51387"/>
    </source>
</evidence>
<dbReference type="InterPro" id="IPR036318">
    <property type="entry name" value="FAD-bd_PCMH-like_sf"/>
</dbReference>
<dbReference type="Pfam" id="PF01565">
    <property type="entry name" value="FAD_binding_4"/>
    <property type="match status" value="1"/>
</dbReference>
<dbReference type="PROSITE" id="PS51387">
    <property type="entry name" value="FAD_PCMH"/>
    <property type="match status" value="1"/>
</dbReference>
<dbReference type="InterPro" id="IPR016169">
    <property type="entry name" value="FAD-bd_PCMH_sub2"/>
</dbReference>
<organism evidence="3 4">
    <name type="scientific">Dongia sedimenti</name>
    <dbReference type="NCBI Taxonomy" id="3064282"/>
    <lineage>
        <taxon>Bacteria</taxon>
        <taxon>Pseudomonadati</taxon>
        <taxon>Pseudomonadota</taxon>
        <taxon>Alphaproteobacteria</taxon>
        <taxon>Rhodospirillales</taxon>
        <taxon>Dongiaceae</taxon>
        <taxon>Dongia</taxon>
    </lineage>
</organism>
<dbReference type="Proteomes" id="UP001230156">
    <property type="component" value="Unassembled WGS sequence"/>
</dbReference>
<gene>
    <name evidence="3" type="ORF">Q8A70_24795</name>
</gene>
<keyword evidence="1" id="KW-0285">Flavoprotein</keyword>
<evidence type="ECO:0000313" key="4">
    <source>
        <dbReference type="Proteomes" id="UP001230156"/>
    </source>
</evidence>
<dbReference type="InterPro" id="IPR016166">
    <property type="entry name" value="FAD-bd_PCMH"/>
</dbReference>
<dbReference type="EMBL" id="JAUYVI010000008">
    <property type="protein sequence ID" value="MDQ7250929.1"/>
    <property type="molecule type" value="Genomic_DNA"/>
</dbReference>
<protein>
    <submittedName>
        <fullName evidence="3">FAD-binding oxidoreductase</fullName>
    </submittedName>
</protein>
<proteinExistence type="predicted"/>
<keyword evidence="4" id="KW-1185">Reference proteome</keyword>
<name>A0ABU0YT85_9PROT</name>
<dbReference type="PANTHER" id="PTHR43762:SF1">
    <property type="entry name" value="D-ARABINONO-1,4-LACTONE OXIDASE"/>
    <property type="match status" value="1"/>
</dbReference>
<dbReference type="InterPro" id="IPR006094">
    <property type="entry name" value="Oxid_FAD_bind_N"/>
</dbReference>
<dbReference type="Gene3D" id="3.30.465.10">
    <property type="match status" value="1"/>
</dbReference>
<keyword evidence="1" id="KW-0274">FAD</keyword>
<evidence type="ECO:0000313" key="3">
    <source>
        <dbReference type="EMBL" id="MDQ7250929.1"/>
    </source>
</evidence>
<reference evidence="4" key="1">
    <citation type="submission" date="2023-08" db="EMBL/GenBank/DDBJ databases">
        <title>Rhodospirillaceae gen. nov., a novel taxon isolated from the Yangtze River Yuezi River estuary sludge.</title>
        <authorList>
            <person name="Ruan L."/>
        </authorList>
    </citation>
    <scope>NUCLEOTIDE SEQUENCE [LARGE SCALE GENOMIC DNA]</scope>
    <source>
        <strain evidence="4">R-7</strain>
    </source>
</reference>
<dbReference type="RefSeq" id="WP_379960789.1">
    <property type="nucleotide sequence ID" value="NZ_JAUYVI010000008.1"/>
</dbReference>
<comment type="caution">
    <text evidence="3">The sequence shown here is derived from an EMBL/GenBank/DDBJ whole genome shotgun (WGS) entry which is preliminary data.</text>
</comment>